<name>A0A929QT33_ABIDE</name>
<gene>
    <name evidence="1" type="ORF">HXK00_00255</name>
</gene>
<dbReference type="AlphaFoldDB" id="A0A929QT33"/>
<comment type="caution">
    <text evidence="1">The sequence shown here is derived from an EMBL/GenBank/DDBJ whole genome shotgun (WGS) entry which is preliminary data.</text>
</comment>
<sequence>MFAHKIMDALKNLDFITDMYSLNDNTVCVDSNSVNFAVANKFNGEMVLNLFLGTKHLFDKFYDVNDVDTMIDEIQKHYLVLA</sequence>
<protein>
    <submittedName>
        <fullName evidence="1">Uncharacterized protein</fullName>
    </submittedName>
</protein>
<evidence type="ECO:0000313" key="1">
    <source>
        <dbReference type="EMBL" id="MBF0934057.1"/>
    </source>
</evidence>
<dbReference type="Proteomes" id="UP000757900">
    <property type="component" value="Unassembled WGS sequence"/>
</dbReference>
<organism evidence="1 2">
    <name type="scientific">Abiotrophia defectiva</name>
    <name type="common">Streptococcus defectivus</name>
    <dbReference type="NCBI Taxonomy" id="46125"/>
    <lineage>
        <taxon>Bacteria</taxon>
        <taxon>Bacillati</taxon>
        <taxon>Bacillota</taxon>
        <taxon>Bacilli</taxon>
        <taxon>Lactobacillales</taxon>
        <taxon>Aerococcaceae</taxon>
        <taxon>Abiotrophia</taxon>
    </lineage>
</organism>
<evidence type="ECO:0000313" key="2">
    <source>
        <dbReference type="Proteomes" id="UP000757900"/>
    </source>
</evidence>
<reference evidence="1" key="1">
    <citation type="submission" date="2020-04" db="EMBL/GenBank/DDBJ databases">
        <title>Deep metagenomics examines the oral microbiome during advanced dental caries in children, revealing novel taxa and co-occurrences with host molecules.</title>
        <authorList>
            <person name="Baker J.L."/>
            <person name="Morton J.T."/>
            <person name="Dinis M."/>
            <person name="Alvarez R."/>
            <person name="Tran N.C."/>
            <person name="Knight R."/>
            <person name="Edlund A."/>
        </authorList>
    </citation>
    <scope>NUCLEOTIDE SEQUENCE</scope>
    <source>
        <strain evidence="1">JCVI_23_bin.16</strain>
    </source>
</reference>
<dbReference type="EMBL" id="JABZFV010000001">
    <property type="protein sequence ID" value="MBF0934057.1"/>
    <property type="molecule type" value="Genomic_DNA"/>
</dbReference>
<accession>A0A929QT33</accession>
<proteinExistence type="predicted"/>